<dbReference type="CDD" id="cd02440">
    <property type="entry name" value="AdoMet_MTases"/>
    <property type="match status" value="1"/>
</dbReference>
<dbReference type="GO" id="GO:0008170">
    <property type="term" value="F:N-methyltransferase activity"/>
    <property type="evidence" value="ECO:0007669"/>
    <property type="project" value="InterPro"/>
</dbReference>
<dbReference type="Gene3D" id="3.40.50.150">
    <property type="entry name" value="Vaccinia Virus protein VP39"/>
    <property type="match status" value="1"/>
</dbReference>
<evidence type="ECO:0000256" key="3">
    <source>
        <dbReference type="SAM" id="MobiDB-lite"/>
    </source>
</evidence>
<name>A0AAC9LEX7_9PSEU</name>
<keyword evidence="1" id="KW-0680">Restriction system</keyword>
<proteinExistence type="predicted"/>
<reference evidence="6" key="1">
    <citation type="submission" date="2016-06" db="EMBL/GenBank/DDBJ databases">
        <title>Complete genome sequence of Actinoalloteichus fjordicus DSM 46855 (=ADI127-17), type strain of the new species Actinoalloteichus fjordicus.</title>
        <authorList>
            <person name="Ruckert C."/>
            <person name="Nouioui I."/>
            <person name="Willmese J."/>
            <person name="van Wezel G."/>
            <person name="Klenk H.-P."/>
            <person name="Kalinowski J."/>
            <person name="Zotchev S.B."/>
        </authorList>
    </citation>
    <scope>NUCLEOTIDE SEQUENCE [LARGE SCALE GENOMIC DNA]</scope>
    <source>
        <strain evidence="6">ADI127-7</strain>
    </source>
</reference>
<dbReference type="PANTHER" id="PTHR42998:SF1">
    <property type="entry name" value="TYPE I RESTRICTION ENZYME HINDI METHYLASE SUBUNIT"/>
    <property type="match status" value="1"/>
</dbReference>
<keyword evidence="5" id="KW-0808">Transferase</keyword>
<evidence type="ECO:0000256" key="1">
    <source>
        <dbReference type="ARBA" id="ARBA00022747"/>
    </source>
</evidence>
<accession>A0AAC9LEX7</accession>
<dbReference type="Proteomes" id="UP000185511">
    <property type="component" value="Chromosome"/>
</dbReference>
<dbReference type="PRINTS" id="PR00507">
    <property type="entry name" value="N12N6MTFRASE"/>
</dbReference>
<dbReference type="PANTHER" id="PTHR42998">
    <property type="entry name" value="TYPE I RESTRICTION ENZYME HINDVIIP M PROTEIN-RELATED"/>
    <property type="match status" value="1"/>
</dbReference>
<dbReference type="InterPro" id="IPR003356">
    <property type="entry name" value="DNA_methylase_A-5"/>
</dbReference>
<evidence type="ECO:0000259" key="4">
    <source>
        <dbReference type="Pfam" id="PF02384"/>
    </source>
</evidence>
<keyword evidence="5" id="KW-0489">Methyltransferase</keyword>
<dbReference type="REBASE" id="182267">
    <property type="entry name" value="M.Asp1277ORF20555P"/>
</dbReference>
<dbReference type="PROSITE" id="PS00092">
    <property type="entry name" value="N6_MTASE"/>
    <property type="match status" value="1"/>
</dbReference>
<dbReference type="Gene3D" id="3.90.220.20">
    <property type="entry name" value="DNA methylase specificity domains"/>
    <property type="match status" value="1"/>
</dbReference>
<sequence length="676" mass="72751">MTEDISPRRRHPAGDSSEPAVGPGDAGAPPPEAATVAAGDIARLAGVGKAAVSNWRRRFDDFPDAVGGSAASPLYALADVENWLRRHGKNFEVPLREQLWPRVRGAADDLRLGAFVASLGAFLVFHQRAGHTWRPTDEVGLLDAVLADAPELSETVRALWQGPQEDVLRTLVELVESEGHVAAFDFLYERHRDAHARRAVYTSPELAELMVRVAGIDGGTVLDPSCGTGTLLLTAYDCGAREILGQEPDDVVATLARIRLLLRGAAPDIVVGDALRADAHGDRRADAVVVNPPFNERSWGYDELVGDLRWEYGQPPRGESELAWVQHCLAHVDSAGIVVAAMPGAVADRRSGRRIRGNLLRAGVLRAVISSAELGMSADGTATEPDLWVFRKGTESTTPSHVLMVGRSQDAEQAWQAFAEDPAADLPESCRAVRIIDLLDDVVDLTPTRWLPVEPDTAVAASFTPVVAELRAALGRLTDALPDLDVHSDTAERAMTTVGELVRSGLITMFQAPTRMPTDTGSLPVLTLDDLNRGTAPSGHCEQTGDTVLIQPGDVIVPMIPREPLVRLAVEAGAALGPRLLLFRANQDRIVPGFLAAHLRFAANTVGGRAGTTGSRPEVRRTPIPRISLQEQQQYGKAFDRMTAFEDALRQTARLGESLVRRGFTGLADGTLRSAR</sequence>
<feature type="domain" description="DNA methylase adenine-specific" evidence="4">
    <location>
        <begin position="194"/>
        <end position="413"/>
    </location>
</feature>
<gene>
    <name evidence="5" type="ORF">UA74_20555</name>
</gene>
<dbReference type="EMBL" id="CP016076">
    <property type="protein sequence ID" value="APU16136.1"/>
    <property type="molecule type" value="Genomic_DNA"/>
</dbReference>
<dbReference type="Pfam" id="PF02384">
    <property type="entry name" value="N6_Mtase"/>
    <property type="match status" value="1"/>
</dbReference>
<keyword evidence="6" id="KW-1185">Reference proteome</keyword>
<dbReference type="GO" id="GO:0009307">
    <property type="term" value="P:DNA restriction-modification system"/>
    <property type="evidence" value="ECO:0007669"/>
    <property type="project" value="UniProtKB-KW"/>
</dbReference>
<dbReference type="SUPFAM" id="SSF53335">
    <property type="entry name" value="S-adenosyl-L-methionine-dependent methyltransferases"/>
    <property type="match status" value="1"/>
</dbReference>
<dbReference type="AlphaFoldDB" id="A0AAC9LEX7"/>
<dbReference type="RefSeq" id="WP_083683416.1">
    <property type="nucleotide sequence ID" value="NZ_CP016076.1"/>
</dbReference>
<feature type="region of interest" description="Disordered" evidence="3">
    <location>
        <begin position="1"/>
        <end position="32"/>
    </location>
</feature>
<dbReference type="InterPro" id="IPR044946">
    <property type="entry name" value="Restrct_endonuc_typeI_TRD_sf"/>
</dbReference>
<evidence type="ECO:0000256" key="2">
    <source>
        <dbReference type="ARBA" id="ARBA00023125"/>
    </source>
</evidence>
<organism evidence="5 6">
    <name type="scientific">Actinoalloteichus fjordicus</name>
    <dbReference type="NCBI Taxonomy" id="1612552"/>
    <lineage>
        <taxon>Bacteria</taxon>
        <taxon>Bacillati</taxon>
        <taxon>Actinomycetota</taxon>
        <taxon>Actinomycetes</taxon>
        <taxon>Pseudonocardiales</taxon>
        <taxon>Pseudonocardiaceae</taxon>
        <taxon>Actinoalloteichus</taxon>
    </lineage>
</organism>
<protein>
    <submittedName>
        <fullName evidence="5">N-6 DNA Methylase</fullName>
    </submittedName>
</protein>
<dbReference type="SUPFAM" id="SSF116734">
    <property type="entry name" value="DNA methylase specificity domain"/>
    <property type="match status" value="1"/>
</dbReference>
<dbReference type="InterPro" id="IPR002052">
    <property type="entry name" value="DNA_methylase_N6_adenine_CS"/>
</dbReference>
<dbReference type="InterPro" id="IPR029063">
    <property type="entry name" value="SAM-dependent_MTases_sf"/>
</dbReference>
<keyword evidence="2" id="KW-0238">DNA-binding</keyword>
<dbReference type="GO" id="GO:0003677">
    <property type="term" value="F:DNA binding"/>
    <property type="evidence" value="ECO:0007669"/>
    <property type="project" value="UniProtKB-KW"/>
</dbReference>
<dbReference type="KEGG" id="acad:UA74_20555"/>
<evidence type="ECO:0000313" key="6">
    <source>
        <dbReference type="Proteomes" id="UP000185511"/>
    </source>
</evidence>
<dbReference type="InterPro" id="IPR052916">
    <property type="entry name" value="Type-I_RE_MTase_Subunit"/>
</dbReference>
<evidence type="ECO:0000313" key="5">
    <source>
        <dbReference type="EMBL" id="APU16136.1"/>
    </source>
</evidence>
<dbReference type="GO" id="GO:0032259">
    <property type="term" value="P:methylation"/>
    <property type="evidence" value="ECO:0007669"/>
    <property type="project" value="UniProtKB-KW"/>
</dbReference>